<comment type="caution">
    <text evidence="8">The sequence shown here is derived from an EMBL/GenBank/DDBJ whole genome shotgun (WGS) entry which is preliminary data.</text>
</comment>
<keyword evidence="7" id="KW-0472">Membrane</keyword>
<keyword evidence="4" id="KW-0238">DNA-binding</keyword>
<dbReference type="SUPFAM" id="SSF49319">
    <property type="entry name" value="Actinoxanthin-like"/>
    <property type="match status" value="2"/>
</dbReference>
<dbReference type="GO" id="GO:0003677">
    <property type="term" value="F:DNA binding"/>
    <property type="evidence" value="ECO:0007669"/>
    <property type="project" value="UniProtKB-KW"/>
</dbReference>
<comment type="similarity">
    <text evidence="1">Belongs to the neocarzinostatin family.</text>
</comment>
<keyword evidence="5" id="KW-1015">Disulfide bond</keyword>
<feature type="region of interest" description="Disordered" evidence="6">
    <location>
        <begin position="358"/>
        <end position="379"/>
    </location>
</feature>
<feature type="transmembrane region" description="Helical" evidence="7">
    <location>
        <begin position="387"/>
        <end position="407"/>
    </location>
</feature>
<evidence type="ECO:0000313" key="8">
    <source>
        <dbReference type="EMBL" id="GAC56315.1"/>
    </source>
</evidence>
<gene>
    <name evidence="8" type="ORF">GOHSU_04_01850</name>
</gene>
<evidence type="ECO:0000256" key="3">
    <source>
        <dbReference type="ARBA" id="ARBA00023022"/>
    </source>
</evidence>
<dbReference type="RefSeq" id="WP_005936276.1">
    <property type="nucleotide sequence ID" value="NZ_ATVK01000041.1"/>
</dbReference>
<sequence>MGLKGTPGTWLRHLLSALAAVLLVIVAGASGGLALAAGPTLSVTPNKELSSGDEVAVAGSGFKPKTRLAVMQTVALPRTGVPVVHSGRTLLTTDAKGRFTTAIKVRQSFAAIDCAKTDCFVTAVPINRTALTRGQTTSTPIAFEKQKPKLVLSPADGLQHGNEVTVTGTGFAKNSGLLVAQTLARPDNGRPQTHLEPVAVTTDQAGSFTTTVKVQPKLRDTNCLQTECFIAAYPAAQAPTDRVNDAWAAIAFDPSDNTALRVDEEKIEQAGTVRVHISGGQPQDRYTIATEGAGDLSVQPFVRADDEGNATVLLMTPFDQVAGDYKVHLTNERTGNQTEIGFTISTNALLNPAQTQGSPIAGADQATGQVPAGLDGEPEHTGNWTTWWTIVGAIVTLVAIGFLGWFARDERSSARK</sequence>
<dbReference type="AlphaFoldDB" id="L7L598"/>
<evidence type="ECO:0000313" key="9">
    <source>
        <dbReference type="Proteomes" id="UP000053405"/>
    </source>
</evidence>
<dbReference type="Proteomes" id="UP000053405">
    <property type="component" value="Unassembled WGS sequence"/>
</dbReference>
<evidence type="ECO:0000256" key="5">
    <source>
        <dbReference type="ARBA" id="ARBA00023157"/>
    </source>
</evidence>
<dbReference type="PRINTS" id="PR01885">
    <property type="entry name" value="MACROMOMYCIN"/>
</dbReference>
<dbReference type="Pfam" id="PF00960">
    <property type="entry name" value="Neocarzinostat"/>
    <property type="match status" value="2"/>
</dbReference>
<keyword evidence="7" id="KW-1133">Transmembrane helix</keyword>
<keyword evidence="7" id="KW-0812">Transmembrane</keyword>
<evidence type="ECO:0000256" key="7">
    <source>
        <dbReference type="SAM" id="Phobius"/>
    </source>
</evidence>
<proteinExistence type="inferred from homology"/>
<reference evidence="8 9" key="1">
    <citation type="submission" date="2012-12" db="EMBL/GenBank/DDBJ databases">
        <title>Whole genome shotgun sequence of Gordonia hirsuta NBRC 16056.</title>
        <authorList>
            <person name="Isaki-Nakamura S."/>
            <person name="Hosoyama A."/>
            <person name="Tsuchikane K."/>
            <person name="Katsumata H."/>
            <person name="Baba S."/>
            <person name="Yamazaki S."/>
            <person name="Fujita N."/>
        </authorList>
    </citation>
    <scope>NUCLEOTIDE SEQUENCE [LARGE SCALE GENOMIC DNA]</scope>
    <source>
        <strain evidence="8 9">NBRC 16056</strain>
    </source>
</reference>
<dbReference type="eggNOG" id="ENOG502Z8P3">
    <property type="taxonomic scope" value="Bacteria"/>
</dbReference>
<evidence type="ECO:0000256" key="2">
    <source>
        <dbReference type="ARBA" id="ARBA00022529"/>
    </source>
</evidence>
<organism evidence="8 9">
    <name type="scientific">Gordonia hirsuta DSM 44140 = NBRC 16056</name>
    <dbReference type="NCBI Taxonomy" id="1121927"/>
    <lineage>
        <taxon>Bacteria</taxon>
        <taxon>Bacillati</taxon>
        <taxon>Actinomycetota</taxon>
        <taxon>Actinomycetes</taxon>
        <taxon>Mycobacteriales</taxon>
        <taxon>Gordoniaceae</taxon>
        <taxon>Gordonia</taxon>
    </lineage>
</organism>
<name>L7L598_9ACTN</name>
<dbReference type="InterPro" id="IPR027273">
    <property type="entry name" value="Neocarzinostatin-like"/>
</dbReference>
<keyword evidence="3" id="KW-0044">Antibiotic</keyword>
<evidence type="ECO:0000256" key="4">
    <source>
        <dbReference type="ARBA" id="ARBA00023125"/>
    </source>
</evidence>
<accession>L7L598</accession>
<dbReference type="STRING" id="1121927.GOHSU_04_01850"/>
<keyword evidence="2" id="KW-0929">Antimicrobial</keyword>
<evidence type="ECO:0000256" key="1">
    <source>
        <dbReference type="ARBA" id="ARBA00010648"/>
    </source>
</evidence>
<dbReference type="OrthoDB" id="4451361at2"/>
<evidence type="ECO:0000256" key="6">
    <source>
        <dbReference type="SAM" id="MobiDB-lite"/>
    </source>
</evidence>
<dbReference type="InterPro" id="IPR002186">
    <property type="entry name" value="Neocarzinostatin_fam"/>
</dbReference>
<keyword evidence="9" id="KW-1185">Reference proteome</keyword>
<protein>
    <submittedName>
        <fullName evidence="8">Uncharacterized protein</fullName>
    </submittedName>
</protein>
<dbReference type="Gene3D" id="2.60.40.230">
    <property type="entry name" value="Neocarzinostatin-like"/>
    <property type="match status" value="2"/>
</dbReference>
<dbReference type="EMBL" id="BANT01000004">
    <property type="protein sequence ID" value="GAC56315.1"/>
    <property type="molecule type" value="Genomic_DNA"/>
</dbReference>
<dbReference type="GO" id="GO:0042742">
    <property type="term" value="P:defense response to bacterium"/>
    <property type="evidence" value="ECO:0007669"/>
    <property type="project" value="UniProtKB-KW"/>
</dbReference>